<name>A0A9W6GKZ3_9FUSO</name>
<reference evidence="5" key="1">
    <citation type="submission" date="2022-12" db="EMBL/GenBank/DDBJ databases">
        <title>Reference genome sequencing for broad-spectrum identification of bacterial and archaeal isolates by mass spectrometry.</title>
        <authorList>
            <person name="Sekiguchi Y."/>
            <person name="Tourlousse D.M."/>
        </authorList>
    </citation>
    <scope>NUCLEOTIDE SEQUENCE</scope>
    <source>
        <strain evidence="5">10succ1</strain>
    </source>
</reference>
<dbReference type="SUPFAM" id="SSF48452">
    <property type="entry name" value="TPR-like"/>
    <property type="match status" value="3"/>
</dbReference>
<accession>A0A9W6GKZ3</accession>
<organism evidence="5 6">
    <name type="scientific">Propionigenium maris DSM 9537</name>
    <dbReference type="NCBI Taxonomy" id="1123000"/>
    <lineage>
        <taxon>Bacteria</taxon>
        <taxon>Fusobacteriati</taxon>
        <taxon>Fusobacteriota</taxon>
        <taxon>Fusobacteriia</taxon>
        <taxon>Fusobacteriales</taxon>
        <taxon>Fusobacteriaceae</taxon>
        <taxon>Propionigenium</taxon>
    </lineage>
</organism>
<gene>
    <name evidence="5" type="ORF">PM10SUCC1_13890</name>
</gene>
<evidence type="ECO:0000256" key="1">
    <source>
        <dbReference type="ARBA" id="ARBA00022737"/>
    </source>
</evidence>
<dbReference type="SUPFAM" id="SSF81901">
    <property type="entry name" value="HCP-like"/>
    <property type="match status" value="1"/>
</dbReference>
<keyword evidence="4" id="KW-0732">Signal</keyword>
<comment type="caution">
    <text evidence="5">The sequence shown here is derived from an EMBL/GenBank/DDBJ whole genome shotgun (WGS) entry which is preliminary data.</text>
</comment>
<dbReference type="RefSeq" id="WP_281834657.1">
    <property type="nucleotide sequence ID" value="NZ_BSDY01000005.1"/>
</dbReference>
<dbReference type="InterPro" id="IPR019734">
    <property type="entry name" value="TPR_rpt"/>
</dbReference>
<dbReference type="Pfam" id="PF13432">
    <property type="entry name" value="TPR_16"/>
    <property type="match status" value="1"/>
</dbReference>
<dbReference type="SMART" id="SM00028">
    <property type="entry name" value="TPR"/>
    <property type="match status" value="10"/>
</dbReference>
<dbReference type="Pfam" id="PF13174">
    <property type="entry name" value="TPR_6"/>
    <property type="match status" value="3"/>
</dbReference>
<evidence type="ECO:0000256" key="2">
    <source>
        <dbReference type="ARBA" id="ARBA00022803"/>
    </source>
</evidence>
<dbReference type="InterPro" id="IPR051012">
    <property type="entry name" value="CellSynth/LPSAsmb/PSIAsmb"/>
</dbReference>
<dbReference type="Proteomes" id="UP001144471">
    <property type="component" value="Unassembled WGS sequence"/>
</dbReference>
<evidence type="ECO:0000313" key="5">
    <source>
        <dbReference type="EMBL" id="GLI55875.1"/>
    </source>
</evidence>
<feature type="chain" id="PRO_5040816687" description="Tetratricopeptide repeat protein" evidence="4">
    <location>
        <begin position="21"/>
        <end position="945"/>
    </location>
</feature>
<feature type="repeat" description="TPR" evidence="3">
    <location>
        <begin position="202"/>
        <end position="235"/>
    </location>
</feature>
<sequence>MKRKITLIALLAVLSSAAFANERDDIRYIDELYKNRNYKVAVMELESFLEKYPTSRRIKDIQLRLAKTYFLEKDYEKSKKYFDIVLINHKPRRSELEEINLYQVKNTAHLKKFEEAGKYLQNIPRGREYDEAVFALGLAYYNAAEYNKAQGEFTKLLTSKGDKYSQAILYLALSSYNNSQYVRSIVYLDEYYNGNEKDKNYPLMNYIYGSCYFKMDDMSKAEGYFKEVVEKYPDNIYATRSQLSLLSIYREQRNEAAMVETLTALEGTSGAAAGYKIMAEYSANKGDYAGAAEYYSKIPAESRDDHSKYGYSFSLYRKGDKEGALKSFGELKGTEFESEYLYYTALINYEAKRYGDVLTLKPEVEKAELKSSYRENINSIIANSAYEIEDYTTAREYYLKVYKKTYQKDELYRVIIADSKLGDLEDLDIRFTEYKKTFVKDQQYRRDIYLAAGAAYYNGGQVEKAKAAYAEYLKSNRDTEISENMVGILLNERDYEGMERYLKMQDRSPENTYLLGIAAFGKQDYSAAEGYFKSAAASSDKEIAEKGAYNLVRTYSRIEENDKTVEAADEYIAAGYTANKGNVVDRKALAYFRMGEYEKSRKIYEELSAIESFKEYALFQVGETYFNERSYDEAVTAYGAAYMANPKGEYAEDSRYWEINALKAQGKDEETLEKIGGFLTEYPKSGYRNNLLLFNAEIYAQSGSSREALDSYKKLYEESEDAQVKERALENLVKLSYDEGLLEDSRGWSEKLADDEAKVYWSALIHEKNGEVNLAHQEYEKLLESEGYGDRAAYNLATYYYGQENLEEAQKYYRMVEASGDSFYKDTAVFQLGVIAEKNGDNNAALRNYTKVSLLYKDSPLREGAIIKTASTYEKLGDEAEAMNTYREFVGEFNSSQYTDFAYEKLISLNLKNEDANEAKVYYVKLGERSPEKSKKYDEYFNKGE</sequence>
<dbReference type="Gene3D" id="1.25.40.10">
    <property type="entry name" value="Tetratricopeptide repeat domain"/>
    <property type="match status" value="6"/>
</dbReference>
<dbReference type="PROSITE" id="PS50005">
    <property type="entry name" value="TPR"/>
    <property type="match status" value="2"/>
</dbReference>
<evidence type="ECO:0000313" key="6">
    <source>
        <dbReference type="Proteomes" id="UP001144471"/>
    </source>
</evidence>
<dbReference type="EMBL" id="BSDY01000005">
    <property type="protein sequence ID" value="GLI55875.1"/>
    <property type="molecule type" value="Genomic_DNA"/>
</dbReference>
<keyword evidence="1" id="KW-0677">Repeat</keyword>
<dbReference type="PANTHER" id="PTHR45586:SF1">
    <property type="entry name" value="LIPOPOLYSACCHARIDE ASSEMBLY PROTEIN B"/>
    <property type="match status" value="1"/>
</dbReference>
<evidence type="ECO:0008006" key="7">
    <source>
        <dbReference type="Google" id="ProtNLM"/>
    </source>
</evidence>
<evidence type="ECO:0000256" key="4">
    <source>
        <dbReference type="SAM" id="SignalP"/>
    </source>
</evidence>
<feature type="repeat" description="TPR" evidence="3">
    <location>
        <begin position="615"/>
        <end position="648"/>
    </location>
</feature>
<keyword evidence="6" id="KW-1185">Reference proteome</keyword>
<dbReference type="InterPro" id="IPR011990">
    <property type="entry name" value="TPR-like_helical_dom_sf"/>
</dbReference>
<dbReference type="AlphaFoldDB" id="A0A9W6GKZ3"/>
<dbReference type="PANTHER" id="PTHR45586">
    <property type="entry name" value="TPR REPEAT-CONTAINING PROTEIN PA4667"/>
    <property type="match status" value="1"/>
</dbReference>
<proteinExistence type="predicted"/>
<feature type="signal peptide" evidence="4">
    <location>
        <begin position="1"/>
        <end position="20"/>
    </location>
</feature>
<protein>
    <recommendedName>
        <fullName evidence="7">Tetratricopeptide repeat protein</fullName>
    </recommendedName>
</protein>
<evidence type="ECO:0000256" key="3">
    <source>
        <dbReference type="PROSITE-ProRule" id="PRU00339"/>
    </source>
</evidence>
<keyword evidence="2 3" id="KW-0802">TPR repeat</keyword>